<dbReference type="Proteomes" id="UP000009011">
    <property type="component" value="Chromosome"/>
</dbReference>
<evidence type="ECO:0000256" key="1">
    <source>
        <dbReference type="SAM" id="Phobius"/>
    </source>
</evidence>
<feature type="transmembrane region" description="Helical" evidence="1">
    <location>
        <begin position="6"/>
        <end position="31"/>
    </location>
</feature>
<gene>
    <name evidence="2" type="ordered locus">MROS_2803</name>
</gene>
<protein>
    <submittedName>
        <fullName evidence="2">Uncharacterized protein</fullName>
    </submittedName>
</protein>
<name>I7A496_MELRP</name>
<evidence type="ECO:0000313" key="2">
    <source>
        <dbReference type="EMBL" id="AFN76033.1"/>
    </source>
</evidence>
<dbReference type="EMBL" id="CP003557">
    <property type="protein sequence ID" value="AFN76033.1"/>
    <property type="molecule type" value="Genomic_DNA"/>
</dbReference>
<keyword evidence="3" id="KW-1185">Reference proteome</keyword>
<dbReference type="AlphaFoldDB" id="I7A496"/>
<accession>I7A496</accession>
<keyword evidence="1" id="KW-0812">Transmembrane</keyword>
<reference evidence="2 3" key="1">
    <citation type="journal article" date="2013" name="PLoS ONE">
        <title>Genomic analysis of Melioribacter roseus, facultatively anaerobic organotrophic bacterium representing a novel deep lineage within Bacteriodetes/Chlorobi group.</title>
        <authorList>
            <person name="Kadnikov V.V."/>
            <person name="Mardanov A.V."/>
            <person name="Podosokorskaya O.A."/>
            <person name="Gavrilov S.N."/>
            <person name="Kublanov I.V."/>
            <person name="Beletsky A.V."/>
            <person name="Bonch-Osmolovskaya E.A."/>
            <person name="Ravin N.V."/>
        </authorList>
    </citation>
    <scope>NUCLEOTIDE SEQUENCE [LARGE SCALE GENOMIC DNA]</scope>
    <source>
        <strain evidence="3">JCM 17771 / P3M-2</strain>
    </source>
</reference>
<dbReference type="InterPro" id="IPR019099">
    <property type="entry name" value="Uncharacterised_PGPGW_TM"/>
</dbReference>
<dbReference type="Pfam" id="PF09656">
    <property type="entry name" value="PGPGW"/>
    <property type="match status" value="1"/>
</dbReference>
<dbReference type="HOGENOM" id="CLU_3329920_0_0_10"/>
<keyword evidence="1" id="KW-0472">Membrane</keyword>
<evidence type="ECO:0000313" key="3">
    <source>
        <dbReference type="Proteomes" id="UP000009011"/>
    </source>
</evidence>
<proteinExistence type="predicted"/>
<keyword evidence="1" id="KW-1133">Transmembrane helix</keyword>
<organism evidence="2 3">
    <name type="scientific">Melioribacter roseus (strain DSM 23840 / JCM 17771 / VKM B-2668 / P3M-2)</name>
    <dbReference type="NCBI Taxonomy" id="1191523"/>
    <lineage>
        <taxon>Bacteria</taxon>
        <taxon>Pseudomonadati</taxon>
        <taxon>Ignavibacteriota</taxon>
        <taxon>Ignavibacteria</taxon>
        <taxon>Ignavibacteriales</taxon>
        <taxon>Melioribacteraceae</taxon>
        <taxon>Melioribacter</taxon>
    </lineage>
</organism>
<dbReference type="KEGG" id="mro:MROS_2803"/>
<sequence length="38" mass="4182">MIIGIIMIIVPGPAYLIIPAGLSILGTEYLWARELNKK</sequence>
<dbReference type="STRING" id="1191523.MROS_2803"/>